<dbReference type="RefSeq" id="WP_404746345.1">
    <property type="nucleotide sequence ID" value="NZ_JBJDQH010000004.1"/>
</dbReference>
<gene>
    <name evidence="3" type="ORF">ACI2L5_14420</name>
</gene>
<dbReference type="InterPro" id="IPR052189">
    <property type="entry name" value="L-asp_N-monooxygenase_NS-form"/>
</dbReference>
<evidence type="ECO:0000313" key="3">
    <source>
        <dbReference type="EMBL" id="MFK4266124.1"/>
    </source>
</evidence>
<evidence type="ECO:0000313" key="4">
    <source>
        <dbReference type="Proteomes" id="UP001620295"/>
    </source>
</evidence>
<dbReference type="PANTHER" id="PTHR40254">
    <property type="entry name" value="BLR0577 PROTEIN"/>
    <property type="match status" value="1"/>
</dbReference>
<dbReference type="EMBL" id="JBJDQH010000004">
    <property type="protein sequence ID" value="MFK4266124.1"/>
    <property type="molecule type" value="Genomic_DNA"/>
</dbReference>
<dbReference type="SUPFAM" id="SSF51971">
    <property type="entry name" value="Nucleotide-binding domain"/>
    <property type="match status" value="1"/>
</dbReference>
<comment type="caution">
    <text evidence="3">The sequence shown here is derived from an EMBL/GenBank/DDBJ whole genome shotgun (WGS) entry which is preliminary data.</text>
</comment>
<dbReference type="PANTHER" id="PTHR40254:SF1">
    <property type="entry name" value="BLR0577 PROTEIN"/>
    <property type="match status" value="1"/>
</dbReference>
<sequence length="699" mass="73622">MNDSAAPPPGPARATADAVVLGAGPRGVSVLERLVARAPATGPALRVTLVDPYPPGAGRVWWRGQPPQLLMNTMVADNTVFPDESVRLDAPVGTGPTFAEWLRDIAADGHRDSAAAEFAGYADDRAYAPRRVYGSYLVDALERIRALGGGRVRIEVRTAAARSVTPVPGSPDSPETAGSWGLSGGGYDIALDDGTRITTCAAVLATGHLEAPYPAAAGPSAKVLHLPGGHPADYALDAIAPDADVLLRGGGLNAFDVLALLTLGRGGRFDEHGYTPSGREPRIWITTRRGVPFHARVDTPGVRVPTAFLTPERVAALAARERLDFHADVVPWLTADLELAWYDRVLALHADALPAPEELRRDLTALPPGPDRADALRAAVPEPLRLDLDAIAEPLRGRRFAHPAELGDWWAGHLDADLAAATDPHLPPRAALAVAVRQARPALRTLITAGNLSGESYRRDVLGWFNGFANFVSGGPPALRVRQLRALLAAGVVALLGPVRPGTRSTSAVVEDFTVRPDAVIDAWLPGTDVGAAGPGLVRRLIADGLGRPHRLPVAAPGAAPLPTGALDVRARDGRIKRPDGTVHDALFAVGVPLEGVRWTTAIGARPGTDADFFHETDRVAQELLRGLTPPPHAPADAVGSGTGRRHHERAAVRPDRGPAHPPHDATAHQTSGREERDLPRTPAAPAGNPQPQTSESQP</sequence>
<proteinExistence type="predicted"/>
<reference evidence="3 4" key="1">
    <citation type="submission" date="2024-11" db="EMBL/GenBank/DDBJ databases">
        <title>The Natural Products Discovery Center: Release of the First 8490 Sequenced Strains for Exploring Actinobacteria Biosynthetic Diversity.</title>
        <authorList>
            <person name="Kalkreuter E."/>
            <person name="Kautsar S.A."/>
            <person name="Yang D."/>
            <person name="Bader C.D."/>
            <person name="Teijaro C.N."/>
            <person name="Fluegel L."/>
            <person name="Davis C.M."/>
            <person name="Simpson J.R."/>
            <person name="Lauterbach L."/>
            <person name="Steele A.D."/>
            <person name="Gui C."/>
            <person name="Meng S."/>
            <person name="Li G."/>
            <person name="Viehrig K."/>
            <person name="Ye F."/>
            <person name="Su P."/>
            <person name="Kiefer A.F."/>
            <person name="Nichols A."/>
            <person name="Cepeda A.J."/>
            <person name="Yan W."/>
            <person name="Fan B."/>
            <person name="Jiang Y."/>
            <person name="Adhikari A."/>
            <person name="Zheng C.-J."/>
            <person name="Schuster L."/>
            <person name="Cowan T.M."/>
            <person name="Smanski M.J."/>
            <person name="Chevrette M.G."/>
            <person name="De Carvalho L.P.S."/>
            <person name="Shen B."/>
        </authorList>
    </citation>
    <scope>NUCLEOTIDE SEQUENCE [LARGE SCALE GENOMIC DNA]</scope>
    <source>
        <strain evidence="3 4">NPDC020863</strain>
    </source>
</reference>
<evidence type="ECO:0000256" key="1">
    <source>
        <dbReference type="SAM" id="MobiDB-lite"/>
    </source>
</evidence>
<evidence type="ECO:0000259" key="2">
    <source>
        <dbReference type="Pfam" id="PF13454"/>
    </source>
</evidence>
<name>A0ABW8LMD4_9ACTN</name>
<organism evidence="3 4">
    <name type="scientific">Streptomyces milbemycinicus</name>
    <dbReference type="NCBI Taxonomy" id="476552"/>
    <lineage>
        <taxon>Bacteria</taxon>
        <taxon>Bacillati</taxon>
        <taxon>Actinomycetota</taxon>
        <taxon>Actinomycetes</taxon>
        <taxon>Kitasatosporales</taxon>
        <taxon>Streptomycetaceae</taxon>
        <taxon>Streptomyces</taxon>
    </lineage>
</organism>
<dbReference type="InterPro" id="IPR038732">
    <property type="entry name" value="HpyO/CreE_NAD-binding"/>
</dbReference>
<feature type="compositionally biased region" description="Basic and acidic residues" evidence="1">
    <location>
        <begin position="650"/>
        <end position="680"/>
    </location>
</feature>
<feature type="domain" description="FAD-dependent urate hydroxylase HpyO/Asp monooxygenase CreE-like FAD/NAD(P)-binding" evidence="2">
    <location>
        <begin position="19"/>
        <end position="208"/>
    </location>
</feature>
<dbReference type="Proteomes" id="UP001620295">
    <property type="component" value="Unassembled WGS sequence"/>
</dbReference>
<keyword evidence="4" id="KW-1185">Reference proteome</keyword>
<feature type="compositionally biased region" description="Polar residues" evidence="1">
    <location>
        <begin position="690"/>
        <end position="699"/>
    </location>
</feature>
<protein>
    <submittedName>
        <fullName evidence="3">FAD/NAD(P)-binding protein</fullName>
    </submittedName>
</protein>
<accession>A0ABW8LMD4</accession>
<feature type="region of interest" description="Disordered" evidence="1">
    <location>
        <begin position="626"/>
        <end position="699"/>
    </location>
</feature>
<dbReference type="Pfam" id="PF13454">
    <property type="entry name" value="NAD_binding_9"/>
    <property type="match status" value="1"/>
</dbReference>
<dbReference type="Gene3D" id="3.50.50.60">
    <property type="entry name" value="FAD/NAD(P)-binding domain"/>
    <property type="match status" value="1"/>
</dbReference>
<dbReference type="InterPro" id="IPR036188">
    <property type="entry name" value="FAD/NAD-bd_sf"/>
</dbReference>